<dbReference type="KEGG" id="salq:SYNTR_0151"/>
<dbReference type="EMBL" id="CP046457">
    <property type="protein sequence ID" value="QGT98744.1"/>
    <property type="molecule type" value="Genomic_DNA"/>
</dbReference>
<dbReference type="InterPro" id="IPR029062">
    <property type="entry name" value="Class_I_gatase-like"/>
</dbReference>
<dbReference type="Gene3D" id="3.40.50.880">
    <property type="match status" value="1"/>
</dbReference>
<dbReference type="InterPro" id="IPR011697">
    <property type="entry name" value="Peptidase_C26"/>
</dbReference>
<proteinExistence type="predicted"/>
<dbReference type="PANTHER" id="PTHR43235:SF1">
    <property type="entry name" value="GLUTAMINE AMIDOTRANSFERASE PB2B2.05-RELATED"/>
    <property type="match status" value="1"/>
</dbReference>
<dbReference type="AlphaFoldDB" id="A0A6I6DB74"/>
<evidence type="ECO:0000313" key="1">
    <source>
        <dbReference type="EMBL" id="QGT98744.1"/>
    </source>
</evidence>
<dbReference type="Pfam" id="PF07722">
    <property type="entry name" value="Peptidase_C26"/>
    <property type="match status" value="1"/>
</dbReference>
<dbReference type="PANTHER" id="PTHR43235">
    <property type="entry name" value="GLUTAMINE AMIDOTRANSFERASE PB2B2.05-RELATED"/>
    <property type="match status" value="1"/>
</dbReference>
<dbReference type="PROSITE" id="PS51273">
    <property type="entry name" value="GATASE_TYPE_1"/>
    <property type="match status" value="1"/>
</dbReference>
<reference evidence="2" key="1">
    <citation type="journal article" date="2019" name="Microbiology">
        <title>Complete Genome Sequence of an Uncultured Bacterium of the Candidate Phylum Bipolaricaulota.</title>
        <authorList>
            <person name="Kadnikov V.V."/>
            <person name="Mardanov A.V."/>
            <person name="Beletsky A.V."/>
            <person name="Frank Y.A."/>
            <person name="Karnachuk O.V."/>
            <person name="Ravin N.V."/>
        </authorList>
    </citation>
    <scope>NUCLEOTIDE SEQUENCE [LARGE SCALE GENOMIC DNA]</scope>
</reference>
<name>A0A6I6DB74_9FIRM</name>
<protein>
    <submittedName>
        <fullName evidence="1">Glutamine amidotransferase, class I</fullName>
    </submittedName>
</protein>
<accession>A0A6I6DB74</accession>
<evidence type="ECO:0000313" key="2">
    <source>
        <dbReference type="Proteomes" id="UP000426444"/>
    </source>
</evidence>
<sequence length="227" mass="25659">MKPIIGVTGNFIEADRNFALRDYYIDSVSRAGGIPIILPPCESELYIKRYVDLCNGILISGGGDIDPVYWGEIPVKELGEITPIRDVFEIKMAQYCMMKNIPTLGICRGCQVLNTASGGSIVQDIKTNMCHTQKAPRNYAFHDIFIKKDTILYNILKSERIRVNSFHHQAVNQLGNKMVVTAYSPDRTIEAIESTKHRYFIGVQWHPECLTDEYSALLFKSLVDFSS</sequence>
<dbReference type="Proteomes" id="UP000426444">
    <property type="component" value="Chromosome"/>
</dbReference>
<dbReference type="GO" id="GO:0016740">
    <property type="term" value="F:transferase activity"/>
    <property type="evidence" value="ECO:0007669"/>
    <property type="project" value="UniProtKB-KW"/>
</dbReference>
<organism evidence="1 2">
    <name type="scientific">Candidatus Syntrophocurvum alkaliphilum</name>
    <dbReference type="NCBI Taxonomy" id="2293317"/>
    <lineage>
        <taxon>Bacteria</taxon>
        <taxon>Bacillati</taxon>
        <taxon>Bacillota</taxon>
        <taxon>Clostridia</taxon>
        <taxon>Eubacteriales</taxon>
        <taxon>Syntrophomonadaceae</taxon>
        <taxon>Candidatus Syntrophocurvum</taxon>
    </lineage>
</organism>
<dbReference type="CDD" id="cd01745">
    <property type="entry name" value="GATase1_2"/>
    <property type="match status" value="1"/>
</dbReference>
<dbReference type="GO" id="GO:0016811">
    <property type="term" value="F:hydrolase activity, acting on carbon-nitrogen (but not peptide) bonds, in linear amides"/>
    <property type="evidence" value="ECO:0007669"/>
    <property type="project" value="InterPro"/>
</dbReference>
<keyword evidence="2" id="KW-1185">Reference proteome</keyword>
<dbReference type="GO" id="GO:0005829">
    <property type="term" value="C:cytosol"/>
    <property type="evidence" value="ECO:0007669"/>
    <property type="project" value="TreeGrafter"/>
</dbReference>
<dbReference type="RefSeq" id="WP_197079135.1">
    <property type="nucleotide sequence ID" value="NZ_CP046457.1"/>
</dbReference>
<dbReference type="InterPro" id="IPR044668">
    <property type="entry name" value="PuuD-like"/>
</dbReference>
<dbReference type="SUPFAM" id="SSF52317">
    <property type="entry name" value="Class I glutamine amidotransferase-like"/>
    <property type="match status" value="1"/>
</dbReference>
<gene>
    <name evidence="1" type="ORF">SYNTR_0151</name>
</gene>
<keyword evidence="1" id="KW-0315">Glutamine amidotransferase</keyword>
<keyword evidence="1" id="KW-0808">Transferase</keyword>